<proteinExistence type="predicted"/>
<dbReference type="GO" id="GO:0030077">
    <property type="term" value="C:plasma membrane light-harvesting complex"/>
    <property type="evidence" value="ECO:0007669"/>
    <property type="project" value="InterPro"/>
</dbReference>
<dbReference type="Gene3D" id="3.90.50.10">
    <property type="entry name" value="Photosynthetic Reaction Center, subunit H, domain 2"/>
    <property type="match status" value="1"/>
</dbReference>
<feature type="compositionally biased region" description="Basic and acidic residues" evidence="1">
    <location>
        <begin position="303"/>
        <end position="334"/>
    </location>
</feature>
<feature type="domain" description="PRC-barrel" evidence="2">
    <location>
        <begin position="173"/>
        <end position="238"/>
    </location>
</feature>
<dbReference type="Pfam" id="PF05239">
    <property type="entry name" value="PRC"/>
    <property type="match status" value="1"/>
</dbReference>
<gene>
    <name evidence="3" type="ORF">SAMN05660662_0141</name>
</gene>
<evidence type="ECO:0000313" key="3">
    <source>
        <dbReference type="EMBL" id="SDG04815.1"/>
    </source>
</evidence>
<dbReference type="InterPro" id="IPR011033">
    <property type="entry name" value="PRC_barrel-like_sf"/>
</dbReference>
<dbReference type="STRING" id="1550231.SAMN05660662_0141"/>
<evidence type="ECO:0000256" key="1">
    <source>
        <dbReference type="SAM" id="MobiDB-lite"/>
    </source>
</evidence>
<feature type="region of interest" description="Disordered" evidence="1">
    <location>
        <begin position="255"/>
        <end position="281"/>
    </location>
</feature>
<feature type="region of interest" description="Disordered" evidence="1">
    <location>
        <begin position="140"/>
        <end position="170"/>
    </location>
</feature>
<keyword evidence="4" id="KW-1185">Reference proteome</keyword>
<organism evidence="3 4">
    <name type="scientific">Blastococcus aurantiacus</name>
    <dbReference type="NCBI Taxonomy" id="1550231"/>
    <lineage>
        <taxon>Bacteria</taxon>
        <taxon>Bacillati</taxon>
        <taxon>Actinomycetota</taxon>
        <taxon>Actinomycetes</taxon>
        <taxon>Geodermatophilales</taxon>
        <taxon>Geodermatophilaceae</taxon>
        <taxon>Blastococcus</taxon>
    </lineage>
</organism>
<protein>
    <submittedName>
        <fullName evidence="3">PRC-barrel domain-containing protein</fullName>
    </submittedName>
</protein>
<dbReference type="GO" id="GO:0019684">
    <property type="term" value="P:photosynthesis, light reaction"/>
    <property type="evidence" value="ECO:0007669"/>
    <property type="project" value="InterPro"/>
</dbReference>
<dbReference type="Proteomes" id="UP000199406">
    <property type="component" value="Unassembled WGS sequence"/>
</dbReference>
<sequence>MGHLLQRGQRTDCSSFDVAAVACFGVHWKCGCLLHAERPGRFVMTRESKIRVVGWGPFRLPGERRRDERAFHRARADMLRARGSFDEQGTPVAVDWDAPAATRTTHPTREEAVRAIREMYGRAVVVDVVDTVVVMEPNLTATSGGTERNPVGPPVPGAAAPSTAEAGPSGAVRVVGKDVVDQKGAKIGSASEVYLDDETGQPEWVTVRTGLLGTRESFVPLGNANLLEDDLHVPVTGAQVKRAPRIDTAGHLTPEEEEELHRYYGMTSGPSQQSRRDRPRARLRRYVVSTNVEEADLWRHLAEKKASAEPGREGETDEEVRAIVEGFRRARADETSMPDEGESQSP</sequence>
<dbReference type="SUPFAM" id="SSF50346">
    <property type="entry name" value="PRC-barrel domain"/>
    <property type="match status" value="1"/>
</dbReference>
<name>A0A1G7R240_9ACTN</name>
<accession>A0A1G7R240</accession>
<dbReference type="AlphaFoldDB" id="A0A1G7R240"/>
<dbReference type="InterPro" id="IPR014747">
    <property type="entry name" value="Bac_photo_RC_H_C"/>
</dbReference>
<evidence type="ECO:0000313" key="4">
    <source>
        <dbReference type="Proteomes" id="UP000199406"/>
    </source>
</evidence>
<evidence type="ECO:0000259" key="2">
    <source>
        <dbReference type="Pfam" id="PF05239"/>
    </source>
</evidence>
<feature type="region of interest" description="Disordered" evidence="1">
    <location>
        <begin position="303"/>
        <end position="346"/>
    </location>
</feature>
<feature type="compositionally biased region" description="Acidic residues" evidence="1">
    <location>
        <begin position="336"/>
        <end position="346"/>
    </location>
</feature>
<dbReference type="EMBL" id="FNBT01000010">
    <property type="protein sequence ID" value="SDG04815.1"/>
    <property type="molecule type" value="Genomic_DNA"/>
</dbReference>
<reference evidence="4" key="1">
    <citation type="submission" date="2016-10" db="EMBL/GenBank/DDBJ databases">
        <authorList>
            <person name="Varghese N."/>
            <person name="Submissions S."/>
        </authorList>
    </citation>
    <scope>NUCLEOTIDE SEQUENCE [LARGE SCALE GENOMIC DNA]</scope>
    <source>
        <strain evidence="4">DSM 44268</strain>
    </source>
</reference>
<dbReference type="InterPro" id="IPR027275">
    <property type="entry name" value="PRC-brl_dom"/>
</dbReference>